<sequence length="973" mass="111852">MQLTNIPQYELVEKRELKEIGSIGYVMRHKKTGARVFVLENDDDNKVFNIAFRTPPSDSTGVPHILEHSVLCGSNKYPVKDPFVELVKGSLNTFLNAMTYPDKTMYPVASCNDKDFQNLMSVYLDAVFCPNIYKNEKIFLQEGWHYELESKEGNLIYNGVVYNEMKGAFSSPDSVLERYTQRVLFPHTSYANESGGDPICIPDLTYEAFLDFHRKYYHPSNSYIYLYGNMNMEEKLNFIDQEYLSHYDAIVVNSEIQEETAFDQMADEEVMYGITDEESEEEATYYSWNKVTGSTLDPKQYLAFQVLEYALLNAPGAPLRQALVQSGIGKDVYGGYECELRQTYFSVVAKDAKAGKKAEFVQCIEDTLKEVVEQGLNKKSLLAGINILEFKLREADYGRFPKGLMYGIQCFDSWLYDETDPMMHLAYDHTFASLREEVNTDYYEALIEKYLIKGTHGAILTLIPERGYTAKIDAQVAKRLETYKQSLTEAQLEELVQKTKELKQYQDEPSSSEELKCIPMLQVSDIERKIQPLHNEMCQIGDTKVLFHDIFSNGIGYLDLLFSADEVDTEDLPYLALLKSVLGYIDTEHYTYQELADEINIHTGGIMPGITCFTHQESLQEPFLRFGIRTKAMYGELGKAFELIYEIIQYSKLDDEKRLKEIVSEQRSRGQSYLMSYSHSIALMRAGSYYCETGYLGEVTAGISYYQFLEDLDERFEEKKTIIVEKLKKLSSLVFNKKGLFVSYTSDKEGYKVLEKELVPYLETLPEREICPVKRNYHLEKKNEGFQTSSQVQYVARCGEFKKKGYQFHGSMRILQVILNYDYLWTNLRVKGGAYGCMSALTRDGQGYFVSYRDPNLAETNQIYDKIPEYLRNIQIDERDMTKYIIGTISDMDTPMNPSAKGLRGLNAYMTGVTEEMLQKERDEVIDSTQEDIRNLAGPVQAVLDENAFCVIGNQEKIAANQDLFKEVKPLFH</sequence>
<dbReference type="Pfam" id="PF05193">
    <property type="entry name" value="Peptidase_M16_C"/>
    <property type="match status" value="1"/>
</dbReference>
<dbReference type="PANTHER" id="PTHR43016:SF13">
    <property type="entry name" value="PRESEQUENCE PROTEASE, MITOCHONDRIAL"/>
    <property type="match status" value="1"/>
</dbReference>
<dbReference type="Pfam" id="PF08367">
    <property type="entry name" value="M16C_assoc"/>
    <property type="match status" value="1"/>
</dbReference>
<dbReference type="AlphaFoldDB" id="A0A9D1EDH9"/>
<accession>A0A9D1EDH9</accession>
<gene>
    <name evidence="2" type="ORF">IAC96_05340</name>
</gene>
<name>A0A9D1EDH9_9FIRM</name>
<dbReference type="EMBL" id="DVHN01000057">
    <property type="protein sequence ID" value="HIR88357.1"/>
    <property type="molecule type" value="Genomic_DNA"/>
</dbReference>
<dbReference type="Gene3D" id="3.30.830.10">
    <property type="entry name" value="Metalloenzyme, LuxS/M16 peptidase-like"/>
    <property type="match status" value="4"/>
</dbReference>
<dbReference type="Pfam" id="PF22516">
    <property type="entry name" value="PreP_C"/>
    <property type="match status" value="1"/>
</dbReference>
<dbReference type="InterPro" id="IPR011765">
    <property type="entry name" value="Pept_M16_N"/>
</dbReference>
<dbReference type="PANTHER" id="PTHR43016">
    <property type="entry name" value="PRESEQUENCE PROTEASE"/>
    <property type="match status" value="1"/>
</dbReference>
<dbReference type="Proteomes" id="UP000824201">
    <property type="component" value="Unassembled WGS sequence"/>
</dbReference>
<dbReference type="Pfam" id="PF00675">
    <property type="entry name" value="Peptidase_M16"/>
    <property type="match status" value="1"/>
</dbReference>
<dbReference type="GO" id="GO:0004222">
    <property type="term" value="F:metalloendopeptidase activity"/>
    <property type="evidence" value="ECO:0007669"/>
    <property type="project" value="TreeGrafter"/>
</dbReference>
<reference evidence="2" key="1">
    <citation type="submission" date="2020-10" db="EMBL/GenBank/DDBJ databases">
        <authorList>
            <person name="Gilroy R."/>
        </authorList>
    </citation>
    <scope>NUCLEOTIDE SEQUENCE</scope>
    <source>
        <strain evidence="2">ChiW13-3771</strain>
    </source>
</reference>
<reference evidence="2" key="2">
    <citation type="journal article" date="2021" name="PeerJ">
        <title>Extensive microbial diversity within the chicken gut microbiome revealed by metagenomics and culture.</title>
        <authorList>
            <person name="Gilroy R."/>
            <person name="Ravi A."/>
            <person name="Getino M."/>
            <person name="Pursley I."/>
            <person name="Horton D.L."/>
            <person name="Alikhan N.F."/>
            <person name="Baker D."/>
            <person name="Gharbi K."/>
            <person name="Hall N."/>
            <person name="Watson M."/>
            <person name="Adriaenssens E.M."/>
            <person name="Foster-Nyarko E."/>
            <person name="Jarju S."/>
            <person name="Secka A."/>
            <person name="Antonio M."/>
            <person name="Oren A."/>
            <person name="Chaudhuri R.R."/>
            <person name="La Ragione R."/>
            <person name="Hildebrand F."/>
            <person name="Pallen M.J."/>
        </authorList>
    </citation>
    <scope>NUCLEOTIDE SEQUENCE</scope>
    <source>
        <strain evidence="2">ChiW13-3771</strain>
    </source>
</reference>
<protein>
    <submittedName>
        <fullName evidence="2">Insulinase family protein</fullName>
    </submittedName>
</protein>
<dbReference type="InterPro" id="IPR013578">
    <property type="entry name" value="Peptidase_M16C_assoc"/>
</dbReference>
<proteinExistence type="predicted"/>
<dbReference type="InterPro" id="IPR055130">
    <property type="entry name" value="PreP_C"/>
</dbReference>
<feature type="domain" description="Peptidase M16C associated" evidence="1">
    <location>
        <begin position="462"/>
        <end position="712"/>
    </location>
</feature>
<dbReference type="InterPro" id="IPR011249">
    <property type="entry name" value="Metalloenz_LuxS/M16"/>
</dbReference>
<dbReference type="SUPFAM" id="SSF63411">
    <property type="entry name" value="LuxS/MPP-like metallohydrolase"/>
    <property type="match status" value="4"/>
</dbReference>
<dbReference type="InterPro" id="IPR007863">
    <property type="entry name" value="Peptidase_M16_C"/>
</dbReference>
<organism evidence="2 3">
    <name type="scientific">Candidatus Fimimorpha faecalis</name>
    <dbReference type="NCBI Taxonomy" id="2840824"/>
    <lineage>
        <taxon>Bacteria</taxon>
        <taxon>Bacillati</taxon>
        <taxon>Bacillota</taxon>
        <taxon>Clostridia</taxon>
        <taxon>Eubacteriales</taxon>
        <taxon>Candidatus Fimimorpha</taxon>
    </lineage>
</organism>
<evidence type="ECO:0000313" key="3">
    <source>
        <dbReference type="Proteomes" id="UP000824201"/>
    </source>
</evidence>
<evidence type="ECO:0000259" key="1">
    <source>
        <dbReference type="SMART" id="SM01264"/>
    </source>
</evidence>
<dbReference type="SMART" id="SM01264">
    <property type="entry name" value="M16C_associated"/>
    <property type="match status" value="1"/>
</dbReference>
<evidence type="ECO:0000313" key="2">
    <source>
        <dbReference type="EMBL" id="HIR88357.1"/>
    </source>
</evidence>
<dbReference type="GO" id="GO:0016485">
    <property type="term" value="P:protein processing"/>
    <property type="evidence" value="ECO:0007669"/>
    <property type="project" value="TreeGrafter"/>
</dbReference>
<dbReference type="FunFam" id="3.30.830.10:FF:000034">
    <property type="entry name" value="presequence protease 1, chloroplastic/mitochondrial"/>
    <property type="match status" value="1"/>
</dbReference>
<comment type="caution">
    <text evidence="2">The sequence shown here is derived from an EMBL/GenBank/DDBJ whole genome shotgun (WGS) entry which is preliminary data.</text>
</comment>
<dbReference type="GO" id="GO:0046872">
    <property type="term" value="F:metal ion binding"/>
    <property type="evidence" value="ECO:0007669"/>
    <property type="project" value="InterPro"/>
</dbReference>